<dbReference type="GO" id="GO:0016020">
    <property type="term" value="C:membrane"/>
    <property type="evidence" value="ECO:0007669"/>
    <property type="project" value="UniProtKB-SubCell"/>
</dbReference>
<keyword evidence="8" id="KW-1185">Reference proteome</keyword>
<feature type="transmembrane region" description="Helical" evidence="6">
    <location>
        <begin position="129"/>
        <end position="151"/>
    </location>
</feature>
<proteinExistence type="inferred from homology"/>
<evidence type="ECO:0000256" key="4">
    <source>
        <dbReference type="ARBA" id="ARBA00022840"/>
    </source>
</evidence>
<evidence type="ECO:0000313" key="7">
    <source>
        <dbReference type="EnsemblMetazoa" id="ASTEI00095-PA"/>
    </source>
</evidence>
<evidence type="ECO:0000313" key="8">
    <source>
        <dbReference type="Proteomes" id="UP000076408"/>
    </source>
</evidence>
<dbReference type="VEuPathDB" id="VectorBase:ASTE009979"/>
<reference evidence="8" key="1">
    <citation type="journal article" date="2014" name="Genome Biol.">
        <title>Genome analysis of a major urban malaria vector mosquito, Anopheles stephensi.</title>
        <authorList>
            <person name="Jiang X."/>
            <person name="Peery A."/>
            <person name="Hall A.B."/>
            <person name="Sharma A."/>
            <person name="Chen X.G."/>
            <person name="Waterhouse R.M."/>
            <person name="Komissarov A."/>
            <person name="Riehle M.M."/>
            <person name="Shouche Y."/>
            <person name="Sharakhova M.V."/>
            <person name="Lawson D."/>
            <person name="Pakpour N."/>
            <person name="Arensburger P."/>
            <person name="Davidson V.L."/>
            <person name="Eiglmeier K."/>
            <person name="Emrich S."/>
            <person name="George P."/>
            <person name="Kennedy R.C."/>
            <person name="Mane S.P."/>
            <person name="Maslen G."/>
            <person name="Oringanje C."/>
            <person name="Qi Y."/>
            <person name="Settlage R."/>
            <person name="Tojo M."/>
            <person name="Tubio J.M."/>
            <person name="Unger M.F."/>
            <person name="Wang B."/>
            <person name="Vernick K.D."/>
            <person name="Ribeiro J.M."/>
            <person name="James A.A."/>
            <person name="Michel K."/>
            <person name="Riehle M.A."/>
            <person name="Luckhart S."/>
            <person name="Sharakhov I.V."/>
            <person name="Tu Z."/>
        </authorList>
    </citation>
    <scope>NUCLEOTIDE SEQUENCE [LARGE SCALE GENOMIC DNA]</scope>
    <source>
        <strain evidence="8">Indian</strain>
    </source>
</reference>
<feature type="transmembrane region" description="Helical" evidence="6">
    <location>
        <begin position="246"/>
        <end position="273"/>
    </location>
</feature>
<dbReference type="STRING" id="30069.A0A182XV59"/>
<dbReference type="Proteomes" id="UP000076408">
    <property type="component" value="Unassembled WGS sequence"/>
</dbReference>
<dbReference type="VEuPathDB" id="VectorBase:ASTEI00095"/>
<feature type="region of interest" description="Disordered" evidence="5">
    <location>
        <begin position="169"/>
        <end position="215"/>
    </location>
</feature>
<evidence type="ECO:0000256" key="1">
    <source>
        <dbReference type="ARBA" id="ARBA00004141"/>
    </source>
</evidence>
<dbReference type="PANTHER" id="PTHR24223">
    <property type="entry name" value="ATP-BINDING CASSETTE SUB-FAMILY C"/>
    <property type="match status" value="1"/>
</dbReference>
<dbReference type="GO" id="GO:0005524">
    <property type="term" value="F:ATP binding"/>
    <property type="evidence" value="ECO:0007669"/>
    <property type="project" value="UniProtKB-KW"/>
</dbReference>
<dbReference type="GO" id="GO:0042626">
    <property type="term" value="F:ATPase-coupled transmembrane transporter activity"/>
    <property type="evidence" value="ECO:0007669"/>
    <property type="project" value="TreeGrafter"/>
</dbReference>
<evidence type="ECO:0008006" key="9">
    <source>
        <dbReference type="Google" id="ProtNLM"/>
    </source>
</evidence>
<keyword evidence="3" id="KW-0547">Nucleotide-binding</keyword>
<dbReference type="EnsemblMetazoa" id="ASTEI00095-RA">
    <property type="protein sequence ID" value="ASTEI00095-PA"/>
    <property type="gene ID" value="ASTEI00095"/>
</dbReference>
<sequence length="283" mass="31172">MEAITRKLPPNPRQNAGIVSTLTFWWTIDLFRKGYSKVLELPDLFRPLDVDRSDVLGDRLEKKWYEQQAGPGRPSLVKAIFKTFWREYGVLGFITIINDIVIRLAQPIFLGWLLLYFRKDSEVTRESAFMYAGAIVLLNALSVITINQYVLGSFQNGMKVRIAVCREDGSEHDGPGGGDADGSVSVGGDKRSRRDSRASARSAGSSTHGDLTDEELKREERELAADAPVQSNMEGTSRGKVQGSLLLSYLGSGANGLVMCGLLALFLATQLAASGADYWVAFW</sequence>
<keyword evidence="6" id="KW-1133">Transmembrane helix</keyword>
<dbReference type="PANTHER" id="PTHR24223:SF456">
    <property type="entry name" value="MULTIDRUG RESISTANCE-ASSOCIATED PROTEIN LETHAL(2)03659"/>
    <property type="match status" value="1"/>
</dbReference>
<evidence type="ECO:0000256" key="5">
    <source>
        <dbReference type="SAM" id="MobiDB-lite"/>
    </source>
</evidence>
<comment type="subcellular location">
    <subcellularLocation>
        <location evidence="1">Membrane</location>
        <topology evidence="1">Multi-pass membrane protein</topology>
    </subcellularLocation>
</comment>
<accession>A0A182XV59</accession>
<protein>
    <recommendedName>
        <fullName evidence="9">ABC transmembrane type-1 domain-containing protein</fullName>
    </recommendedName>
</protein>
<evidence type="ECO:0000256" key="3">
    <source>
        <dbReference type="ARBA" id="ARBA00022741"/>
    </source>
</evidence>
<keyword evidence="4" id="KW-0067">ATP-binding</keyword>
<evidence type="ECO:0000256" key="6">
    <source>
        <dbReference type="SAM" id="Phobius"/>
    </source>
</evidence>
<name>A0A182XV59_ANOST</name>
<keyword evidence="6" id="KW-0472">Membrane</keyword>
<feature type="compositionally biased region" description="Basic and acidic residues" evidence="5">
    <location>
        <begin position="188"/>
        <end position="198"/>
    </location>
</feature>
<keyword evidence="6" id="KW-0812">Transmembrane</keyword>
<dbReference type="AlphaFoldDB" id="A0A182XV59"/>
<dbReference type="InterPro" id="IPR050173">
    <property type="entry name" value="ABC_transporter_C-like"/>
</dbReference>
<reference evidence="7" key="2">
    <citation type="submission" date="2020-05" db="UniProtKB">
        <authorList>
            <consortium name="EnsemblMetazoa"/>
        </authorList>
    </citation>
    <scope>IDENTIFICATION</scope>
    <source>
        <strain evidence="7">Indian</strain>
    </source>
</reference>
<comment type="similarity">
    <text evidence="2">Belongs to the ABC transporter superfamily. ABCC family. Conjugate transporter (TC 3.A.1.208) subfamily.</text>
</comment>
<organism evidence="7 8">
    <name type="scientific">Anopheles stephensi</name>
    <name type="common">Indo-Pakistan malaria mosquito</name>
    <dbReference type="NCBI Taxonomy" id="30069"/>
    <lineage>
        <taxon>Eukaryota</taxon>
        <taxon>Metazoa</taxon>
        <taxon>Ecdysozoa</taxon>
        <taxon>Arthropoda</taxon>
        <taxon>Hexapoda</taxon>
        <taxon>Insecta</taxon>
        <taxon>Pterygota</taxon>
        <taxon>Neoptera</taxon>
        <taxon>Endopterygota</taxon>
        <taxon>Diptera</taxon>
        <taxon>Nematocera</taxon>
        <taxon>Culicoidea</taxon>
        <taxon>Culicidae</taxon>
        <taxon>Anophelinae</taxon>
        <taxon>Anopheles</taxon>
    </lineage>
</organism>
<feature type="transmembrane region" description="Helical" evidence="6">
    <location>
        <begin position="88"/>
        <end position="117"/>
    </location>
</feature>
<dbReference type="VEuPathDB" id="VectorBase:ASTEI20_040256"/>
<evidence type="ECO:0000256" key="2">
    <source>
        <dbReference type="ARBA" id="ARBA00009726"/>
    </source>
</evidence>